<dbReference type="PANTHER" id="PTHR43377:SF6">
    <property type="entry name" value="GFO_IDH_MOCA-LIKE OXIDOREDUCTASE N-TERMINAL DOMAIN-CONTAINING PROTEIN"/>
    <property type="match status" value="1"/>
</dbReference>
<feature type="domain" description="GFO/IDH/MocA-like oxidoreductase" evidence="2">
    <location>
        <begin position="129"/>
        <end position="232"/>
    </location>
</feature>
<dbReference type="SUPFAM" id="SSF55347">
    <property type="entry name" value="Glyceraldehyde-3-phosphate dehydrogenase-like, C-terminal domain"/>
    <property type="match status" value="1"/>
</dbReference>
<gene>
    <name evidence="3" type="ORF">SAMN06296052_1268</name>
</gene>
<name>A0A239K3W8_9BACT</name>
<dbReference type="InterPro" id="IPR055170">
    <property type="entry name" value="GFO_IDH_MocA-like_dom"/>
</dbReference>
<dbReference type="InterPro" id="IPR051450">
    <property type="entry name" value="Gfo/Idh/MocA_Oxidoreductases"/>
</dbReference>
<dbReference type="Gene3D" id="3.30.360.10">
    <property type="entry name" value="Dihydrodipicolinate Reductase, domain 2"/>
    <property type="match status" value="1"/>
</dbReference>
<dbReference type="AlphaFoldDB" id="A0A239K3W8"/>
<accession>A0A239K3W8</accession>
<protein>
    <submittedName>
        <fullName evidence="3">Predicted dehydrogenase</fullName>
    </submittedName>
</protein>
<dbReference type="EMBL" id="FZOQ01000026">
    <property type="protein sequence ID" value="SNT12825.1"/>
    <property type="molecule type" value="Genomic_DNA"/>
</dbReference>
<dbReference type="Pfam" id="PF22725">
    <property type="entry name" value="GFO_IDH_MocA_C3"/>
    <property type="match status" value="1"/>
</dbReference>
<organism evidence="3 4">
    <name type="scientific">Pontibacter ummariensis</name>
    <dbReference type="NCBI Taxonomy" id="1610492"/>
    <lineage>
        <taxon>Bacteria</taxon>
        <taxon>Pseudomonadati</taxon>
        <taxon>Bacteroidota</taxon>
        <taxon>Cytophagia</taxon>
        <taxon>Cytophagales</taxon>
        <taxon>Hymenobacteraceae</taxon>
        <taxon>Pontibacter</taxon>
    </lineage>
</organism>
<dbReference type="OrthoDB" id="9795543at2"/>
<dbReference type="Proteomes" id="UP000198432">
    <property type="component" value="Unassembled WGS sequence"/>
</dbReference>
<evidence type="ECO:0000313" key="3">
    <source>
        <dbReference type="EMBL" id="SNT12825.1"/>
    </source>
</evidence>
<reference evidence="4" key="1">
    <citation type="submission" date="2017-06" db="EMBL/GenBank/DDBJ databases">
        <authorList>
            <person name="Varghese N."/>
            <person name="Submissions S."/>
        </authorList>
    </citation>
    <scope>NUCLEOTIDE SEQUENCE [LARGE SCALE GENOMIC DNA]</scope>
    <source>
        <strain evidence="4">NKM1</strain>
    </source>
</reference>
<dbReference type="Pfam" id="PF01408">
    <property type="entry name" value="GFO_IDH_MocA"/>
    <property type="match status" value="1"/>
</dbReference>
<evidence type="ECO:0000259" key="2">
    <source>
        <dbReference type="Pfam" id="PF22725"/>
    </source>
</evidence>
<evidence type="ECO:0000259" key="1">
    <source>
        <dbReference type="Pfam" id="PF01408"/>
    </source>
</evidence>
<dbReference type="RefSeq" id="WP_089321188.1">
    <property type="nucleotide sequence ID" value="NZ_FZOQ01000026.1"/>
</dbReference>
<dbReference type="PANTHER" id="PTHR43377">
    <property type="entry name" value="BILIVERDIN REDUCTASE A"/>
    <property type="match status" value="1"/>
</dbReference>
<sequence length="350" mass="39036">MVNVGIIGYGYWGPNLVRNFYAAKDCCVRTVADARPERLQQLEKVFPSIEGVRDANDVIYNKNIDAVVIATPVSTHFTLARMALAEGKHVLLEKPMTSSVVEAEILINLAEQKGVLLMVDHTFLYTGAVQKMRQLVDSQELGNIKYLDSTRINLGLFQSDINVLWDLAPHDISILNYVVDERPYSVNATGITHTNNSIENIAYLTVNYASGFIAHFNCSWTSPVKVRMMLIGGDQKMILYNDLEPTEKIKVYDTGYSYSNDEEKNRVLVDYRTGDIHVPKIATTEALLGMANDFVSCIQDKKQPKSSCHLGLDVVRILEASNKSIKSCGREIVLEDATVPAIHNGHEVLI</sequence>
<dbReference type="InterPro" id="IPR000683">
    <property type="entry name" value="Gfo/Idh/MocA-like_OxRdtase_N"/>
</dbReference>
<dbReference type="InterPro" id="IPR036291">
    <property type="entry name" value="NAD(P)-bd_dom_sf"/>
</dbReference>
<keyword evidence="4" id="KW-1185">Reference proteome</keyword>
<dbReference type="Gene3D" id="3.40.50.720">
    <property type="entry name" value="NAD(P)-binding Rossmann-like Domain"/>
    <property type="match status" value="1"/>
</dbReference>
<dbReference type="SUPFAM" id="SSF51735">
    <property type="entry name" value="NAD(P)-binding Rossmann-fold domains"/>
    <property type="match status" value="1"/>
</dbReference>
<feature type="domain" description="Gfo/Idh/MocA-like oxidoreductase N-terminal" evidence="1">
    <location>
        <begin position="2"/>
        <end position="121"/>
    </location>
</feature>
<evidence type="ECO:0000313" key="4">
    <source>
        <dbReference type="Proteomes" id="UP000198432"/>
    </source>
</evidence>
<dbReference type="GO" id="GO:0000166">
    <property type="term" value="F:nucleotide binding"/>
    <property type="evidence" value="ECO:0007669"/>
    <property type="project" value="InterPro"/>
</dbReference>
<proteinExistence type="predicted"/>